<dbReference type="Proteomes" id="UP001218218">
    <property type="component" value="Unassembled WGS sequence"/>
</dbReference>
<evidence type="ECO:0000313" key="2">
    <source>
        <dbReference type="EMBL" id="KAJ7347911.1"/>
    </source>
</evidence>
<organism evidence="2 3">
    <name type="scientific">Mycena albidolilacea</name>
    <dbReference type="NCBI Taxonomy" id="1033008"/>
    <lineage>
        <taxon>Eukaryota</taxon>
        <taxon>Fungi</taxon>
        <taxon>Dikarya</taxon>
        <taxon>Basidiomycota</taxon>
        <taxon>Agaricomycotina</taxon>
        <taxon>Agaricomycetes</taxon>
        <taxon>Agaricomycetidae</taxon>
        <taxon>Agaricales</taxon>
        <taxon>Marasmiineae</taxon>
        <taxon>Mycenaceae</taxon>
        <taxon>Mycena</taxon>
    </lineage>
</organism>
<keyword evidence="3" id="KW-1185">Reference proteome</keyword>
<gene>
    <name evidence="2" type="ORF">DFH08DRAFT_866885</name>
</gene>
<dbReference type="AlphaFoldDB" id="A0AAD7ERY3"/>
<evidence type="ECO:0000256" key="1">
    <source>
        <dbReference type="SAM" id="MobiDB-lite"/>
    </source>
</evidence>
<protein>
    <submittedName>
        <fullName evidence="2">Uncharacterized protein</fullName>
    </submittedName>
</protein>
<evidence type="ECO:0000313" key="3">
    <source>
        <dbReference type="Proteomes" id="UP001218218"/>
    </source>
</evidence>
<proteinExistence type="predicted"/>
<feature type="compositionally biased region" description="Low complexity" evidence="1">
    <location>
        <begin position="44"/>
        <end position="56"/>
    </location>
</feature>
<comment type="caution">
    <text evidence="2">The sequence shown here is derived from an EMBL/GenBank/DDBJ whole genome shotgun (WGS) entry which is preliminary data.</text>
</comment>
<dbReference type="EMBL" id="JARIHO010000018">
    <property type="protein sequence ID" value="KAJ7347911.1"/>
    <property type="molecule type" value="Genomic_DNA"/>
</dbReference>
<feature type="region of interest" description="Disordered" evidence="1">
    <location>
        <begin position="203"/>
        <end position="232"/>
    </location>
</feature>
<sequence length="248" mass="27280">MSTTRSLRASTIANSFKVQMSRKAKSTPASSPLRPGATSAATIASSKDASPDAAKPQPNSMFGEHLAHDYPDAEYWVSFDNTISRNLIRYFDSDALPTSDTSDFVDTLQRAKPHFIHYRSSYSQPPLEVERFLYTVYKVAAAVKSKFPKPFKAPKNNPGQDLSFYLRLKPSADVMQALKLYANGARIALDASFGILQVDVRTPTPPYRPRDPLDDSEDEDLSCPALGKGKGKAASAARCVQHSAELRF</sequence>
<reference evidence="2" key="1">
    <citation type="submission" date="2023-03" db="EMBL/GenBank/DDBJ databases">
        <title>Massive genome expansion in bonnet fungi (Mycena s.s.) driven by repeated elements and novel gene families across ecological guilds.</title>
        <authorList>
            <consortium name="Lawrence Berkeley National Laboratory"/>
            <person name="Harder C.B."/>
            <person name="Miyauchi S."/>
            <person name="Viragh M."/>
            <person name="Kuo A."/>
            <person name="Thoen E."/>
            <person name="Andreopoulos B."/>
            <person name="Lu D."/>
            <person name="Skrede I."/>
            <person name="Drula E."/>
            <person name="Henrissat B."/>
            <person name="Morin E."/>
            <person name="Kohler A."/>
            <person name="Barry K."/>
            <person name="LaButti K."/>
            <person name="Morin E."/>
            <person name="Salamov A."/>
            <person name="Lipzen A."/>
            <person name="Mereny Z."/>
            <person name="Hegedus B."/>
            <person name="Baldrian P."/>
            <person name="Stursova M."/>
            <person name="Weitz H."/>
            <person name="Taylor A."/>
            <person name="Grigoriev I.V."/>
            <person name="Nagy L.G."/>
            <person name="Martin F."/>
            <person name="Kauserud H."/>
        </authorList>
    </citation>
    <scope>NUCLEOTIDE SEQUENCE</scope>
    <source>
        <strain evidence="2">CBHHK002</strain>
    </source>
</reference>
<accession>A0AAD7ERY3</accession>
<name>A0AAD7ERY3_9AGAR</name>
<feature type="region of interest" description="Disordered" evidence="1">
    <location>
        <begin position="18"/>
        <end position="64"/>
    </location>
</feature>